<dbReference type="Gene3D" id="3.20.20.150">
    <property type="entry name" value="Divalent-metal-dependent TIM barrel enzymes"/>
    <property type="match status" value="1"/>
</dbReference>
<name>A0A7V4WLQ0_9BACT</name>
<dbReference type="PANTHER" id="PTHR43489:SF7">
    <property type="entry name" value="3-DEHYDRO-D-GULOSIDE 4-EPIMERASE-RELATED"/>
    <property type="match status" value="1"/>
</dbReference>
<dbReference type="Pfam" id="PF01261">
    <property type="entry name" value="AP_endonuc_2"/>
    <property type="match status" value="1"/>
</dbReference>
<reference evidence="5" key="1">
    <citation type="journal article" date="2020" name="mSystems">
        <title>Genome- and Community-Level Interaction Insights into Carbon Utilization and Element Cycling Functions of Hydrothermarchaeota in Hydrothermal Sediment.</title>
        <authorList>
            <person name="Zhou Z."/>
            <person name="Liu Y."/>
            <person name="Xu W."/>
            <person name="Pan J."/>
            <person name="Luo Z.H."/>
            <person name="Li M."/>
        </authorList>
    </citation>
    <scope>NUCLEOTIDE SEQUENCE [LARGE SCALE GENOMIC DNA]</scope>
    <source>
        <strain evidence="5">SpSt-82</strain>
    </source>
</reference>
<dbReference type="InterPro" id="IPR050417">
    <property type="entry name" value="Sugar_Epim/Isomerase"/>
</dbReference>
<dbReference type="InterPro" id="IPR036237">
    <property type="entry name" value="Xyl_isomerase-like_sf"/>
</dbReference>
<feature type="active site" description="Proton donor/acceptor" evidence="3">
    <location>
        <position position="236"/>
    </location>
</feature>
<evidence type="ECO:0000259" key="4">
    <source>
        <dbReference type="Pfam" id="PF01261"/>
    </source>
</evidence>
<keyword evidence="1 2" id="KW-0413">Isomerase</keyword>
<feature type="domain" description="Xylose isomerase-like TIM barrel" evidence="4">
    <location>
        <begin position="20"/>
        <end position="241"/>
    </location>
</feature>
<dbReference type="EMBL" id="DTIY01000053">
    <property type="protein sequence ID" value="HGY39647.1"/>
    <property type="molecule type" value="Genomic_DNA"/>
</dbReference>
<dbReference type="GO" id="GO:0016853">
    <property type="term" value="F:isomerase activity"/>
    <property type="evidence" value="ECO:0007669"/>
    <property type="project" value="UniProtKB-KW"/>
</dbReference>
<dbReference type="PIRSF" id="PIRSF006241">
    <property type="entry name" value="HyI"/>
    <property type="match status" value="1"/>
</dbReference>
<gene>
    <name evidence="5" type="ORF">ENW11_07585</name>
</gene>
<evidence type="ECO:0000256" key="3">
    <source>
        <dbReference type="PIRSR" id="PIRSR006241-50"/>
    </source>
</evidence>
<accession>A0A7V4WLQ0</accession>
<sequence length="272" mass="31307">MKLSYNILVFGNEPVEKSIARLSRFGYDAVEFVGEPDLYDPAEVRSLLAKYNIRAGSICNIWKKDRDFTSANPEIRENAKRYTKSTIDLAEAIGAEVVIVAPTANMRITRELPPEEEWKYAVEGIRECGEYALPRGVTLVIEPWNRFETYLINRLEQAIRLAQDVDLPNVKIMGDLFHMNIEESSVPEAIRKARGWLVHMHVADNQRDLPGKGHLSWPEIFSALKDIQFPGYLVLEYIPPHADPYFAFREKVDESVYDEHAQYAAEFIRKFL</sequence>
<dbReference type="PANTHER" id="PTHR43489">
    <property type="entry name" value="ISOMERASE"/>
    <property type="match status" value="1"/>
</dbReference>
<evidence type="ECO:0000256" key="2">
    <source>
        <dbReference type="PIRNR" id="PIRNR006241"/>
    </source>
</evidence>
<feature type="active site" description="Proton donor/acceptor" evidence="3">
    <location>
        <position position="142"/>
    </location>
</feature>
<evidence type="ECO:0000256" key="1">
    <source>
        <dbReference type="ARBA" id="ARBA00023235"/>
    </source>
</evidence>
<dbReference type="InterPro" id="IPR026040">
    <property type="entry name" value="HyI-like"/>
</dbReference>
<comment type="caution">
    <text evidence="5">The sequence shown here is derived from an EMBL/GenBank/DDBJ whole genome shotgun (WGS) entry which is preliminary data.</text>
</comment>
<dbReference type="SUPFAM" id="SSF51658">
    <property type="entry name" value="Xylose isomerase-like"/>
    <property type="match status" value="1"/>
</dbReference>
<protein>
    <submittedName>
        <fullName evidence="5">Sugar phosphate isomerase/epimerase</fullName>
    </submittedName>
</protein>
<dbReference type="InterPro" id="IPR013022">
    <property type="entry name" value="Xyl_isomerase-like_TIM-brl"/>
</dbReference>
<organism evidence="5">
    <name type="scientific">Candidatus Caldatribacterium saccharofermentans</name>
    <dbReference type="NCBI Taxonomy" id="1454753"/>
    <lineage>
        <taxon>Bacteria</taxon>
        <taxon>Pseudomonadati</taxon>
        <taxon>Atribacterota</taxon>
        <taxon>Atribacteria</taxon>
        <taxon>Atribacterales</taxon>
        <taxon>Candidatus Caldatribacteriaceae</taxon>
        <taxon>Candidatus Caldatribacterium</taxon>
    </lineage>
</organism>
<dbReference type="AlphaFoldDB" id="A0A7V4WLQ0"/>
<evidence type="ECO:0000313" key="5">
    <source>
        <dbReference type="EMBL" id="HGY39647.1"/>
    </source>
</evidence>
<proteinExistence type="inferred from homology"/>
<comment type="similarity">
    <text evidence="2">Belongs to the hyi family.</text>
</comment>